<dbReference type="GO" id="GO:0003677">
    <property type="term" value="F:DNA binding"/>
    <property type="evidence" value="ECO:0007669"/>
    <property type="project" value="InterPro"/>
</dbReference>
<keyword evidence="4" id="KW-1185">Reference proteome</keyword>
<feature type="region of interest" description="Disordered" evidence="1">
    <location>
        <begin position="1"/>
        <end position="30"/>
    </location>
</feature>
<reference evidence="3 4" key="1">
    <citation type="submission" date="2016-10" db="EMBL/GenBank/DDBJ databases">
        <authorList>
            <person name="de Groot N.N."/>
        </authorList>
    </citation>
    <scope>NUCLEOTIDE SEQUENCE [LARGE SCALE GENOMIC DNA]</scope>
    <source>
        <strain evidence="3 4">DSM 22489</strain>
    </source>
</reference>
<dbReference type="AlphaFoldDB" id="A0A1H5XUW9"/>
<dbReference type="PROSITE" id="PS51077">
    <property type="entry name" value="HTH_ICLR"/>
    <property type="match status" value="1"/>
</dbReference>
<dbReference type="SUPFAM" id="SSF46785">
    <property type="entry name" value="Winged helix' DNA-binding domain"/>
    <property type="match status" value="1"/>
</dbReference>
<protein>
    <submittedName>
        <fullName evidence="3">IclR helix-turn-helix domain-containing protein</fullName>
    </submittedName>
</protein>
<accession>A0A1H5XUW9</accession>
<dbReference type="InterPro" id="IPR036388">
    <property type="entry name" value="WH-like_DNA-bd_sf"/>
</dbReference>
<dbReference type="OrthoDB" id="8678438at2"/>
<dbReference type="Gene3D" id="1.10.10.10">
    <property type="entry name" value="Winged helix-like DNA-binding domain superfamily/Winged helix DNA-binding domain"/>
    <property type="match status" value="1"/>
</dbReference>
<evidence type="ECO:0000313" key="3">
    <source>
        <dbReference type="EMBL" id="SEG15453.1"/>
    </source>
</evidence>
<dbReference type="Pfam" id="PF09339">
    <property type="entry name" value="HTH_IclR"/>
    <property type="match status" value="1"/>
</dbReference>
<proteinExistence type="predicted"/>
<dbReference type="GO" id="GO:0006355">
    <property type="term" value="P:regulation of DNA-templated transcription"/>
    <property type="evidence" value="ECO:0007669"/>
    <property type="project" value="InterPro"/>
</dbReference>
<dbReference type="Proteomes" id="UP000236728">
    <property type="component" value="Unassembled WGS sequence"/>
</dbReference>
<feature type="domain" description="HTH iclR-type" evidence="2">
    <location>
        <begin position="49"/>
        <end position="110"/>
    </location>
</feature>
<evidence type="ECO:0000259" key="2">
    <source>
        <dbReference type="PROSITE" id="PS51077"/>
    </source>
</evidence>
<dbReference type="InterPro" id="IPR005471">
    <property type="entry name" value="Tscrpt_reg_IclR_N"/>
</dbReference>
<evidence type="ECO:0000256" key="1">
    <source>
        <dbReference type="SAM" id="MobiDB-lite"/>
    </source>
</evidence>
<dbReference type="RefSeq" id="WP_160115080.1">
    <property type="nucleotide sequence ID" value="NZ_FNVA01000003.1"/>
</dbReference>
<sequence length="124" mass="14152">MKTLPTKKLASFNGPERGPDSVSRAVHASDSPCEDAAYTENIHRREYIIPTVFRAMVILKILTRRNRGLTVTEIHEETRFARTTIYRILRTLAFTNMLRQDVEGKYWASMTQPTPQDNGLASGR</sequence>
<dbReference type="EMBL" id="FNVA01000003">
    <property type="protein sequence ID" value="SEG15453.1"/>
    <property type="molecule type" value="Genomic_DNA"/>
</dbReference>
<gene>
    <name evidence="3" type="ORF">SAMN05421819_1983</name>
</gene>
<evidence type="ECO:0000313" key="4">
    <source>
        <dbReference type="Proteomes" id="UP000236728"/>
    </source>
</evidence>
<name>A0A1H5XUW9_9BACT</name>
<organism evidence="3 4">
    <name type="scientific">Bryocella elongata</name>
    <dbReference type="NCBI Taxonomy" id="863522"/>
    <lineage>
        <taxon>Bacteria</taxon>
        <taxon>Pseudomonadati</taxon>
        <taxon>Acidobacteriota</taxon>
        <taxon>Terriglobia</taxon>
        <taxon>Terriglobales</taxon>
        <taxon>Acidobacteriaceae</taxon>
        <taxon>Bryocella</taxon>
    </lineage>
</organism>
<dbReference type="InterPro" id="IPR036390">
    <property type="entry name" value="WH_DNA-bd_sf"/>
</dbReference>